<name>A0ABW1TKL3_9LACO</name>
<dbReference type="PANTHER" id="PTHR35568:SF1">
    <property type="entry name" value="TRANSCRIPTIONAL REGULATOR DAUR"/>
    <property type="match status" value="1"/>
</dbReference>
<dbReference type="InterPro" id="IPR039445">
    <property type="entry name" value="DauR-like_HTH"/>
</dbReference>
<evidence type="ECO:0000259" key="1">
    <source>
        <dbReference type="Pfam" id="PF08348"/>
    </source>
</evidence>
<gene>
    <name evidence="3" type="ORF">ACFQET_01270</name>
</gene>
<dbReference type="InterPro" id="IPR039446">
    <property type="entry name" value="DauR-like"/>
</dbReference>
<dbReference type="InterPro" id="IPR013559">
    <property type="entry name" value="YheO"/>
</dbReference>
<evidence type="ECO:0000313" key="4">
    <source>
        <dbReference type="Proteomes" id="UP001596191"/>
    </source>
</evidence>
<dbReference type="Pfam" id="PF08348">
    <property type="entry name" value="PAS_6"/>
    <property type="match status" value="1"/>
</dbReference>
<dbReference type="Proteomes" id="UP001596191">
    <property type="component" value="Unassembled WGS sequence"/>
</dbReference>
<dbReference type="RefSeq" id="WP_125638220.1">
    <property type="nucleotide sequence ID" value="NZ_JBHSSJ010000001.1"/>
</dbReference>
<keyword evidence="4" id="KW-1185">Reference proteome</keyword>
<dbReference type="EMBL" id="JBHSSJ010000001">
    <property type="protein sequence ID" value="MFC6274145.1"/>
    <property type="molecule type" value="Genomic_DNA"/>
</dbReference>
<comment type="caution">
    <text evidence="3">The sequence shown here is derived from an EMBL/GenBank/DDBJ whole genome shotgun (WGS) entry which is preliminary data.</text>
</comment>
<evidence type="ECO:0000313" key="3">
    <source>
        <dbReference type="EMBL" id="MFC6274145.1"/>
    </source>
</evidence>
<organism evidence="3 4">
    <name type="scientific">Levilactobacillus tangyuanensis</name>
    <dbReference type="NCBI Taxonomy" id="2486021"/>
    <lineage>
        <taxon>Bacteria</taxon>
        <taxon>Bacillati</taxon>
        <taxon>Bacillota</taxon>
        <taxon>Bacilli</taxon>
        <taxon>Lactobacillales</taxon>
        <taxon>Lactobacillaceae</taxon>
        <taxon>Levilactobacillus</taxon>
    </lineage>
</organism>
<reference evidence="4" key="1">
    <citation type="journal article" date="2019" name="Int. J. Syst. Evol. Microbiol.">
        <title>The Global Catalogue of Microorganisms (GCM) 10K type strain sequencing project: providing services to taxonomists for standard genome sequencing and annotation.</title>
        <authorList>
            <consortium name="The Broad Institute Genomics Platform"/>
            <consortium name="The Broad Institute Genome Sequencing Center for Infectious Disease"/>
            <person name="Wu L."/>
            <person name="Ma J."/>
        </authorList>
    </citation>
    <scope>NUCLEOTIDE SEQUENCE [LARGE SCALE GENOMIC DNA]</scope>
    <source>
        <strain evidence="4">CCM 8907</strain>
    </source>
</reference>
<sequence>MSKTLNEYRQLVHFLGQTLGKDYEIVLHWKSEKNSFYIAAIEHSYISGRNMNSPITGFALQLVQDKVYLQKDYVTQYFATTDDNRKIQGSTYFIKDGADGICGLLCINFDTSRYVNLANEVLRMTGVDMPSVNHLIQPDDGEEDAVATLVEPVSATKPAEALHADVAAIINASIDPQLLQPGVVMTPETRVQIVQELSDKGVFQIKGVMPHVAKVLGVSEPSVYRYLRMIDKP</sequence>
<dbReference type="PANTHER" id="PTHR35568">
    <property type="entry name" value="TRANSCRIPTIONAL REGULATOR DAUR"/>
    <property type="match status" value="1"/>
</dbReference>
<feature type="domain" description="Transcriptional regulator DauR-like HTH" evidence="2">
    <location>
        <begin position="171"/>
        <end position="228"/>
    </location>
</feature>
<evidence type="ECO:0000259" key="2">
    <source>
        <dbReference type="Pfam" id="PF13309"/>
    </source>
</evidence>
<proteinExistence type="predicted"/>
<protein>
    <submittedName>
        <fullName evidence="3">Transcriptional regulator</fullName>
    </submittedName>
</protein>
<dbReference type="Pfam" id="PF13309">
    <property type="entry name" value="HTH_22"/>
    <property type="match status" value="1"/>
</dbReference>
<feature type="domain" description="YheO-like" evidence="1">
    <location>
        <begin position="5"/>
        <end position="117"/>
    </location>
</feature>
<accession>A0ABW1TKL3</accession>